<protein>
    <submittedName>
        <fullName evidence="2">Uncharacterized protein</fullName>
    </submittedName>
</protein>
<keyword evidence="1" id="KW-1133">Transmembrane helix</keyword>
<gene>
    <name evidence="2" type="primary">ORF47036</name>
</gene>
<evidence type="ECO:0000256" key="1">
    <source>
        <dbReference type="SAM" id="Phobius"/>
    </source>
</evidence>
<accession>A0A0B6Z385</accession>
<reference evidence="2" key="1">
    <citation type="submission" date="2014-12" db="EMBL/GenBank/DDBJ databases">
        <title>Insight into the proteome of Arion vulgaris.</title>
        <authorList>
            <person name="Aradska J."/>
            <person name="Bulat T."/>
            <person name="Smidak R."/>
            <person name="Sarate P."/>
            <person name="Gangsoo J."/>
            <person name="Sialana F."/>
            <person name="Bilban M."/>
            <person name="Lubec G."/>
        </authorList>
    </citation>
    <scope>NUCLEOTIDE SEQUENCE</scope>
    <source>
        <tissue evidence="2">Skin</tissue>
    </source>
</reference>
<proteinExistence type="predicted"/>
<keyword evidence="1" id="KW-0812">Transmembrane</keyword>
<sequence>MTTVPTKNNRWQLQLSNMCTRKHKFYLVIIILMIIMLVLIKNLPQVKTTFLHYYNENQLFILPESFTSVRGAYCLDGSPPGYYY</sequence>
<dbReference type="EMBL" id="HACG01016199">
    <property type="protein sequence ID" value="CEK63064.1"/>
    <property type="molecule type" value="Transcribed_RNA"/>
</dbReference>
<keyword evidence="1" id="KW-0472">Membrane</keyword>
<organism evidence="2">
    <name type="scientific">Arion vulgaris</name>
    <dbReference type="NCBI Taxonomy" id="1028688"/>
    <lineage>
        <taxon>Eukaryota</taxon>
        <taxon>Metazoa</taxon>
        <taxon>Spiralia</taxon>
        <taxon>Lophotrochozoa</taxon>
        <taxon>Mollusca</taxon>
        <taxon>Gastropoda</taxon>
        <taxon>Heterobranchia</taxon>
        <taxon>Euthyneura</taxon>
        <taxon>Panpulmonata</taxon>
        <taxon>Eupulmonata</taxon>
        <taxon>Stylommatophora</taxon>
        <taxon>Helicina</taxon>
        <taxon>Arionoidea</taxon>
        <taxon>Arionidae</taxon>
        <taxon>Arion</taxon>
    </lineage>
</organism>
<evidence type="ECO:0000313" key="2">
    <source>
        <dbReference type="EMBL" id="CEK63064.1"/>
    </source>
</evidence>
<feature type="non-terminal residue" evidence="2">
    <location>
        <position position="84"/>
    </location>
</feature>
<name>A0A0B6Z385_9EUPU</name>
<dbReference type="AlphaFoldDB" id="A0A0B6Z385"/>
<feature type="transmembrane region" description="Helical" evidence="1">
    <location>
        <begin position="25"/>
        <end position="43"/>
    </location>
</feature>